<gene>
    <name evidence="4" type="ORF">BDV23DRAFT_186938</name>
</gene>
<organism evidence="4">
    <name type="scientific">Petromyces alliaceus</name>
    <name type="common">Aspergillus alliaceus</name>
    <dbReference type="NCBI Taxonomy" id="209559"/>
    <lineage>
        <taxon>Eukaryota</taxon>
        <taxon>Fungi</taxon>
        <taxon>Dikarya</taxon>
        <taxon>Ascomycota</taxon>
        <taxon>Pezizomycotina</taxon>
        <taxon>Eurotiomycetes</taxon>
        <taxon>Eurotiomycetidae</taxon>
        <taxon>Eurotiales</taxon>
        <taxon>Aspergillaceae</taxon>
        <taxon>Aspergillus</taxon>
        <taxon>Aspergillus subgen. Circumdati</taxon>
    </lineage>
</organism>
<dbReference type="PANTHER" id="PTHR43364:SF4">
    <property type="entry name" value="NAD(P)-LINKED OXIDOREDUCTASE SUPERFAMILY PROTEIN"/>
    <property type="match status" value="1"/>
</dbReference>
<dbReference type="AlphaFoldDB" id="A0A5N7BYB4"/>
<feature type="domain" description="NADP-dependent oxidoreductase" evidence="3">
    <location>
        <begin position="9"/>
        <end position="308"/>
    </location>
</feature>
<proteinExistence type="inferred from homology"/>
<evidence type="ECO:0000256" key="2">
    <source>
        <dbReference type="ARBA" id="ARBA00038157"/>
    </source>
</evidence>
<protein>
    <submittedName>
        <fullName evidence="4">NADP-dependent oxidoreductase domain-containing protein</fullName>
    </submittedName>
</protein>
<reference evidence="4" key="1">
    <citation type="submission" date="2019-04" db="EMBL/GenBank/DDBJ databases">
        <title>Friends and foes A comparative genomics studyof 23 Aspergillus species from section Flavi.</title>
        <authorList>
            <consortium name="DOE Joint Genome Institute"/>
            <person name="Kjaerbolling I."/>
            <person name="Vesth T."/>
            <person name="Frisvad J.C."/>
            <person name="Nybo J.L."/>
            <person name="Theobald S."/>
            <person name="Kildgaard S."/>
            <person name="Isbrandt T."/>
            <person name="Kuo A."/>
            <person name="Sato A."/>
            <person name="Lyhne E.K."/>
            <person name="Kogle M.E."/>
            <person name="Wiebenga A."/>
            <person name="Kun R.S."/>
            <person name="Lubbers R.J."/>
            <person name="Makela M.R."/>
            <person name="Barry K."/>
            <person name="Chovatia M."/>
            <person name="Clum A."/>
            <person name="Daum C."/>
            <person name="Haridas S."/>
            <person name="He G."/>
            <person name="LaButti K."/>
            <person name="Lipzen A."/>
            <person name="Mondo S."/>
            <person name="Riley R."/>
            <person name="Salamov A."/>
            <person name="Simmons B.A."/>
            <person name="Magnuson J.K."/>
            <person name="Henrissat B."/>
            <person name="Mortensen U.H."/>
            <person name="Larsen T.O."/>
            <person name="Devries R.P."/>
            <person name="Grigoriev I.V."/>
            <person name="Machida M."/>
            <person name="Baker S.E."/>
            <person name="Andersen M.R."/>
        </authorList>
    </citation>
    <scope>NUCLEOTIDE SEQUENCE [LARGE SCALE GENOMIC DNA]</scope>
    <source>
        <strain evidence="4">IBT 14317</strain>
    </source>
</reference>
<comment type="similarity">
    <text evidence="2">Belongs to the aldo/keto reductase family. Aldo/keto reductase 2 subfamily.</text>
</comment>
<name>A0A5N7BYB4_PETAA</name>
<evidence type="ECO:0000313" key="4">
    <source>
        <dbReference type="EMBL" id="KAE8386831.1"/>
    </source>
</evidence>
<dbReference type="Gene3D" id="3.20.20.100">
    <property type="entry name" value="NADP-dependent oxidoreductase domain"/>
    <property type="match status" value="1"/>
</dbReference>
<sequence length="327" mass="35418">MTPPERPHIVFGTAAFGIGSPLAKIQDENSAAPIIALLRARQVTDLDTARQYPVGSPGTAEALLGDLRVATWATVSTKVHSWEPGSHRAERIAKSVADSLAALKTDKVNIMYLHSPDRSTPLEETCRAMDAEYREGRFARFGLSNYRADEVAEILMICEKHGFIKPTVYQGRYNAIIRSGETHLFPLLRRHGISFYAYSPAAVGLFTGRASQDLSQLAGSRWDGNTAPGKLYQKAYFKPSVLSAAQNVAKAAEAVGLSGHELALRWTIYHSALSQEYGDAVLVGASSLAQLTENLDAVDAGPLSEELARLVSDVGELVADEAPPYHI</sequence>
<dbReference type="SUPFAM" id="SSF51430">
    <property type="entry name" value="NAD(P)-linked oxidoreductase"/>
    <property type="match status" value="1"/>
</dbReference>
<dbReference type="InterPro" id="IPR023210">
    <property type="entry name" value="NADP_OxRdtase_dom"/>
</dbReference>
<dbReference type="GO" id="GO:0016491">
    <property type="term" value="F:oxidoreductase activity"/>
    <property type="evidence" value="ECO:0007669"/>
    <property type="project" value="UniProtKB-KW"/>
</dbReference>
<dbReference type="InterPro" id="IPR036812">
    <property type="entry name" value="NAD(P)_OxRdtase_dom_sf"/>
</dbReference>
<accession>A0A5N7BYB4</accession>
<dbReference type="OrthoDB" id="48988at2759"/>
<dbReference type="Pfam" id="PF00248">
    <property type="entry name" value="Aldo_ket_red"/>
    <property type="match status" value="1"/>
</dbReference>
<dbReference type="CDD" id="cd19075">
    <property type="entry name" value="AKR_AKR7A1-5"/>
    <property type="match status" value="1"/>
</dbReference>
<dbReference type="InterPro" id="IPR050523">
    <property type="entry name" value="AKR_Detox_Biosynth"/>
</dbReference>
<evidence type="ECO:0000259" key="3">
    <source>
        <dbReference type="Pfam" id="PF00248"/>
    </source>
</evidence>
<dbReference type="PANTHER" id="PTHR43364">
    <property type="entry name" value="NADH-SPECIFIC METHYLGLYOXAL REDUCTASE-RELATED"/>
    <property type="match status" value="1"/>
</dbReference>
<keyword evidence="1" id="KW-0560">Oxidoreductase</keyword>
<dbReference type="EMBL" id="ML735304">
    <property type="protein sequence ID" value="KAE8386831.1"/>
    <property type="molecule type" value="Genomic_DNA"/>
</dbReference>
<evidence type="ECO:0000256" key="1">
    <source>
        <dbReference type="ARBA" id="ARBA00023002"/>
    </source>
</evidence>
<dbReference type="Proteomes" id="UP000326877">
    <property type="component" value="Unassembled WGS sequence"/>
</dbReference>